<dbReference type="PANTHER" id="PTHR38011">
    <property type="entry name" value="DIHYDROFOLATE REDUCTASE FAMILY PROTEIN (AFU_ORTHOLOGUE AFUA_8G06820)"/>
    <property type="match status" value="1"/>
</dbReference>
<sequence length="175" mass="19092">MMMTRVRAFFATSLDGMIAGPEDALDWLPDHGEEEAEDTFTPFFAEIGAMLMGRRTFEVVKRLGGEWPYGDSPILVATSRALDAPVPSVRAVHGTIEAMVEEAREVAGGRDVYLDGGALFRSALEADLIDEITMTLVPVVLGEGIRLFSEGGRRKLTLESARSIGAGMVQIRYRV</sequence>
<dbReference type="InterPro" id="IPR002734">
    <property type="entry name" value="RibDG_C"/>
</dbReference>
<evidence type="ECO:0000313" key="3">
    <source>
        <dbReference type="Proteomes" id="UP000282926"/>
    </source>
</evidence>
<dbReference type="InterPro" id="IPR024072">
    <property type="entry name" value="DHFR-like_dom_sf"/>
</dbReference>
<proteinExistence type="predicted"/>
<dbReference type="InterPro" id="IPR050765">
    <property type="entry name" value="Riboflavin_Biosynth_HTPR"/>
</dbReference>
<dbReference type="Pfam" id="PF01872">
    <property type="entry name" value="RibD_C"/>
    <property type="match status" value="1"/>
</dbReference>
<organism evidence="2 3">
    <name type="scientific">Lujinxingia sediminis</name>
    <dbReference type="NCBI Taxonomy" id="2480984"/>
    <lineage>
        <taxon>Bacteria</taxon>
        <taxon>Deltaproteobacteria</taxon>
        <taxon>Bradymonadales</taxon>
        <taxon>Lujinxingiaceae</taxon>
        <taxon>Lujinxingia</taxon>
    </lineage>
</organism>
<dbReference type="SUPFAM" id="SSF53597">
    <property type="entry name" value="Dihydrofolate reductase-like"/>
    <property type="match status" value="1"/>
</dbReference>
<dbReference type="Gene3D" id="3.40.430.10">
    <property type="entry name" value="Dihydrofolate Reductase, subunit A"/>
    <property type="match status" value="1"/>
</dbReference>
<gene>
    <name evidence="2" type="ORF">EA187_19720</name>
</gene>
<dbReference type="Proteomes" id="UP000282926">
    <property type="component" value="Unassembled WGS sequence"/>
</dbReference>
<dbReference type="PANTHER" id="PTHR38011:SF11">
    <property type="entry name" value="2,5-DIAMINO-6-RIBOSYLAMINO-4(3H)-PYRIMIDINONE 5'-PHOSPHATE REDUCTASE"/>
    <property type="match status" value="1"/>
</dbReference>
<feature type="domain" description="Bacterial bifunctional deaminase-reductase C-terminal" evidence="1">
    <location>
        <begin position="6"/>
        <end position="169"/>
    </location>
</feature>
<comment type="caution">
    <text evidence="2">The sequence shown here is derived from an EMBL/GenBank/DDBJ whole genome shotgun (WGS) entry which is preliminary data.</text>
</comment>
<protein>
    <submittedName>
        <fullName evidence="2">Dihydrofolate reductase</fullName>
    </submittedName>
</protein>
<keyword evidence="3" id="KW-1185">Reference proteome</keyword>
<reference evidence="2 3" key="1">
    <citation type="submission" date="2019-01" db="EMBL/GenBank/DDBJ databases">
        <title>Lujinxingia litoralis gen. nov., sp. nov. and Lujinxingia sediminis gen. nov., sp. nov., new members in the order Bradymonadales, isolated from coastal sediment.</title>
        <authorList>
            <person name="Li C.-M."/>
        </authorList>
    </citation>
    <scope>NUCLEOTIDE SEQUENCE [LARGE SCALE GENOMIC DNA]</scope>
    <source>
        <strain evidence="2 3">SEH01</strain>
    </source>
</reference>
<dbReference type="EMBL" id="SADD01000021">
    <property type="protein sequence ID" value="RVU40729.1"/>
    <property type="molecule type" value="Genomic_DNA"/>
</dbReference>
<evidence type="ECO:0000259" key="1">
    <source>
        <dbReference type="Pfam" id="PF01872"/>
    </source>
</evidence>
<evidence type="ECO:0000313" key="2">
    <source>
        <dbReference type="EMBL" id="RVU40729.1"/>
    </source>
</evidence>
<name>A0ABY0CMT1_9DELT</name>
<accession>A0ABY0CMT1</accession>